<dbReference type="EMBL" id="JASJOU010000001">
    <property type="protein sequence ID" value="MDJ1499581.1"/>
    <property type="molecule type" value="Genomic_DNA"/>
</dbReference>
<dbReference type="Pfam" id="PF14498">
    <property type="entry name" value="Glyco_hyd_65N_2"/>
    <property type="match status" value="1"/>
</dbReference>
<keyword evidence="5" id="KW-1185">Reference proteome</keyword>
<feature type="domain" description="Glycosyl hydrolase family 95 catalytic" evidence="3">
    <location>
        <begin position="304"/>
        <end position="722"/>
    </location>
</feature>
<dbReference type="Pfam" id="PF21307">
    <property type="entry name" value="Glyco_hydro_95_C"/>
    <property type="match status" value="1"/>
</dbReference>
<dbReference type="GO" id="GO:0004560">
    <property type="term" value="F:alpha-L-fucosidase activity"/>
    <property type="evidence" value="ECO:0007669"/>
    <property type="project" value="InterPro"/>
</dbReference>
<evidence type="ECO:0000313" key="4">
    <source>
        <dbReference type="EMBL" id="MDJ1499581.1"/>
    </source>
</evidence>
<reference evidence="4" key="1">
    <citation type="submission" date="2023-05" db="EMBL/GenBank/DDBJ databases">
        <authorList>
            <person name="Zhang X."/>
        </authorList>
    </citation>
    <scope>NUCLEOTIDE SEQUENCE</scope>
    <source>
        <strain evidence="4">BD1B2-1</strain>
    </source>
</reference>
<dbReference type="InterPro" id="IPR012341">
    <property type="entry name" value="6hp_glycosidase-like_sf"/>
</dbReference>
<dbReference type="Gene3D" id="1.50.10.10">
    <property type="match status" value="1"/>
</dbReference>
<keyword evidence="4" id="KW-0378">Hydrolase</keyword>
<evidence type="ECO:0000313" key="5">
    <source>
        <dbReference type="Proteomes" id="UP001232063"/>
    </source>
</evidence>
<name>A0AAE3QX20_9BACT</name>
<dbReference type="PIRSF" id="PIRSF007663">
    <property type="entry name" value="UCP007663"/>
    <property type="match status" value="1"/>
</dbReference>
<accession>A0AAE3QX20</accession>
<dbReference type="Pfam" id="PF22124">
    <property type="entry name" value="Glyco_hydro_95_cat"/>
    <property type="match status" value="1"/>
</dbReference>
<evidence type="ECO:0000259" key="3">
    <source>
        <dbReference type="Pfam" id="PF22124"/>
    </source>
</evidence>
<dbReference type="InterPro" id="IPR016518">
    <property type="entry name" value="Alpha-L-fucosidase"/>
</dbReference>
<dbReference type="InterPro" id="IPR027414">
    <property type="entry name" value="GH95_N_dom"/>
</dbReference>
<dbReference type="InterPro" id="IPR049053">
    <property type="entry name" value="AFCA-like_C"/>
</dbReference>
<dbReference type="SUPFAM" id="SSF48208">
    <property type="entry name" value="Six-hairpin glycosidases"/>
    <property type="match status" value="1"/>
</dbReference>
<dbReference type="PANTHER" id="PTHR31084:SF0">
    <property type="entry name" value="ALPHA-L-FUCOSIDASE 2"/>
    <property type="match status" value="1"/>
</dbReference>
<feature type="domain" description="Glycosyl hydrolase family 95 N-terminal" evidence="1">
    <location>
        <begin position="30"/>
        <end position="275"/>
    </location>
</feature>
<dbReference type="InterPro" id="IPR008928">
    <property type="entry name" value="6-hairpin_glycosidase_sf"/>
</dbReference>
<dbReference type="InterPro" id="IPR054363">
    <property type="entry name" value="GH95_cat"/>
</dbReference>
<evidence type="ECO:0000259" key="1">
    <source>
        <dbReference type="Pfam" id="PF14498"/>
    </source>
</evidence>
<proteinExistence type="predicted"/>
<feature type="domain" description="Alpha fucosidase A-like C-terminal" evidence="2">
    <location>
        <begin position="724"/>
        <end position="787"/>
    </location>
</feature>
<dbReference type="RefSeq" id="WP_314509111.1">
    <property type="nucleotide sequence ID" value="NZ_JASJOU010000001.1"/>
</dbReference>
<dbReference type="GO" id="GO:0005975">
    <property type="term" value="P:carbohydrate metabolic process"/>
    <property type="evidence" value="ECO:0007669"/>
    <property type="project" value="InterPro"/>
</dbReference>
<protein>
    <submittedName>
        <fullName evidence="4">Glycoside hydrolase family 95 protein</fullName>
    </submittedName>
</protein>
<evidence type="ECO:0000259" key="2">
    <source>
        <dbReference type="Pfam" id="PF21307"/>
    </source>
</evidence>
<dbReference type="Proteomes" id="UP001232063">
    <property type="component" value="Unassembled WGS sequence"/>
</dbReference>
<comment type="caution">
    <text evidence="4">The sequence shown here is derived from an EMBL/GenBank/DDBJ whole genome shotgun (WGS) entry which is preliminary data.</text>
</comment>
<dbReference type="PANTHER" id="PTHR31084">
    <property type="entry name" value="ALPHA-L-FUCOSIDASE 2"/>
    <property type="match status" value="1"/>
</dbReference>
<gene>
    <name evidence="4" type="ORF">QNI22_02940</name>
</gene>
<organism evidence="4 5">
    <name type="scientific">Xanthocytophaga agilis</name>
    <dbReference type="NCBI Taxonomy" id="3048010"/>
    <lineage>
        <taxon>Bacteria</taxon>
        <taxon>Pseudomonadati</taxon>
        <taxon>Bacteroidota</taxon>
        <taxon>Cytophagia</taxon>
        <taxon>Cytophagales</taxon>
        <taxon>Rhodocytophagaceae</taxon>
        <taxon>Xanthocytophaga</taxon>
    </lineage>
</organism>
<sequence>MFLQIGRKFILCLLYGLFTIHVFGQSDHLLWYKQPAEHFEESLVLGNGRVGATVFGGVATDKIYLNDATLWSGEPIPPNKTPDAYKHIAEIRQALQNEDYRLADQLQRKVQGKFSESFSPLGTLTINWKHENQFQNYSRQLDIQTAVAKTVYDIGQTKFTREYLVSYPDKIFAIKLKSSQPGRINFDIQFNSLLKYKPTSKNQILQVEGYAPIKAEPGYRNLKDPIQFIEGRGTRFSVLAGLKTASGKVITTDSTLGVRNATEVVIYVSVATSFNGFDKNPATEGLNNHEIALQQLNHAMKKPFSQIQKDHTADYQQFFNRVSLDLGGSNVSELPTDERLKRYDTGEEDKKLEVLYFQYGRYLLISSSRTPGVPANLQGIWNPYMQPPWSSNYTTNINVQENYWLAENTNLSEMHLPLMGYIKNIAATGKITAQQFYGVKGWCLAHNSDIWAMTNPVGDYGQGDPGWANWNMGGTWIATHLWEHYQFSKDIDFLKNEAYPLMKGASQFCLDWLVSDKNGKLITSPSTSPENLYLTPDGYAGATLYGGTADLAMIRELFQQTISASEALHSDEEFRNSLSKALAQLYPYQIGKKGNLQEWYYDWEDQDPKHRHQSHLFGLFPGHHISPSLTPDLAKACERSLEIKGDETTGWSKGWRINLWARLGDGNHAYRMIRELLHYVEPDAIRSRSSNKGGTYPNLFDAHPPFQIDGNFGGSAAFAEMLVQSSEDKIHLLPALPDVWSTGSVKGICARGGFEVSISWKDKQPLTVTIFSKRGGSTTVVFKQQTRKITLKPGQNLQINW</sequence>
<dbReference type="FunFam" id="1.50.10.10:FF:000028">
    <property type="entry name" value="Alpha-L-fucosidase 2"/>
    <property type="match status" value="1"/>
</dbReference>
<dbReference type="AlphaFoldDB" id="A0AAE3QX20"/>